<name>A0A511QBW0_9VIBR</name>
<reference evidence="3 4" key="1">
    <citation type="submission" date="2019-07" db="EMBL/GenBank/DDBJ databases">
        <title>Whole genome shotgun sequence of Vibrio sagamiensis NBRC 104589.</title>
        <authorList>
            <person name="Hosoyama A."/>
            <person name="Uohara A."/>
            <person name="Ohji S."/>
            <person name="Ichikawa N."/>
        </authorList>
    </citation>
    <scope>NUCLEOTIDE SEQUENCE [LARGE SCALE GENOMIC DNA]</scope>
    <source>
        <strain evidence="3 4">NBRC 104589</strain>
    </source>
</reference>
<dbReference type="GO" id="GO:0009289">
    <property type="term" value="C:pilus"/>
    <property type="evidence" value="ECO:0007669"/>
    <property type="project" value="InterPro"/>
</dbReference>
<dbReference type="Proteomes" id="UP000321922">
    <property type="component" value="Unassembled WGS sequence"/>
</dbReference>
<organism evidence="3 4">
    <name type="scientific">Vibrio sagamiensis NBRC 104589</name>
    <dbReference type="NCBI Taxonomy" id="1219064"/>
    <lineage>
        <taxon>Bacteria</taxon>
        <taxon>Pseudomonadati</taxon>
        <taxon>Pseudomonadota</taxon>
        <taxon>Gammaproteobacteria</taxon>
        <taxon>Vibrionales</taxon>
        <taxon>Vibrionaceae</taxon>
        <taxon>Vibrio</taxon>
    </lineage>
</organism>
<proteinExistence type="predicted"/>
<dbReference type="GO" id="GO:0007155">
    <property type="term" value="P:cell adhesion"/>
    <property type="evidence" value="ECO:0007669"/>
    <property type="project" value="InterPro"/>
</dbReference>
<sequence>MNKNFVFSLALLGSLVSPSIFAVDIQINISGKINIPPCRINTNSTIDIPFGKIANFKIDGRNYAQQKTVSVQCDYYESTPYIQVLGVKLAGAPVDNVLRANAGANNDKLGIALYQGDSVNDSYPLKIGTGEQGKFGYRLTRGLSGRGPNHKFTFTSVPYALGNNRDLVSNAFTASATMRIYYL</sequence>
<evidence type="ECO:0000256" key="1">
    <source>
        <dbReference type="SAM" id="SignalP"/>
    </source>
</evidence>
<dbReference type="InterPro" id="IPR000259">
    <property type="entry name" value="Adhesion_dom_fimbrial"/>
</dbReference>
<evidence type="ECO:0000313" key="3">
    <source>
        <dbReference type="EMBL" id="GEM74781.1"/>
    </source>
</evidence>
<dbReference type="InterPro" id="IPR036937">
    <property type="entry name" value="Adhesion_dom_fimbrial_sf"/>
</dbReference>
<keyword evidence="1" id="KW-0732">Signal</keyword>
<gene>
    <name evidence="3" type="primary">papF</name>
    <name evidence="3" type="ORF">VSA01S_08930</name>
</gene>
<dbReference type="SUPFAM" id="SSF49401">
    <property type="entry name" value="Bacterial adhesins"/>
    <property type="match status" value="1"/>
</dbReference>
<dbReference type="AlphaFoldDB" id="A0A511QBW0"/>
<dbReference type="RefSeq" id="WP_039979237.1">
    <property type="nucleotide sequence ID" value="NZ_BAOJ01000014.1"/>
</dbReference>
<accession>A0A511QBW0</accession>
<feature type="chain" id="PRO_5021956004" evidence="1">
    <location>
        <begin position="23"/>
        <end position="183"/>
    </location>
</feature>
<dbReference type="InterPro" id="IPR008966">
    <property type="entry name" value="Adhesion_dom_sf"/>
</dbReference>
<feature type="domain" description="Fimbrial-type adhesion" evidence="2">
    <location>
        <begin position="27"/>
        <end position="182"/>
    </location>
</feature>
<comment type="caution">
    <text evidence="3">The sequence shown here is derived from an EMBL/GenBank/DDBJ whole genome shotgun (WGS) entry which is preliminary data.</text>
</comment>
<dbReference type="Gene3D" id="2.60.40.1090">
    <property type="entry name" value="Fimbrial-type adhesion domain"/>
    <property type="match status" value="1"/>
</dbReference>
<protein>
    <submittedName>
        <fullName evidence="3">Fimbrial adapter papF</fullName>
    </submittedName>
</protein>
<evidence type="ECO:0000259" key="2">
    <source>
        <dbReference type="Pfam" id="PF00419"/>
    </source>
</evidence>
<dbReference type="InterPro" id="IPR005430">
    <property type="entry name" value="P_pili_tip_PapF"/>
</dbReference>
<feature type="signal peptide" evidence="1">
    <location>
        <begin position="1"/>
        <end position="22"/>
    </location>
</feature>
<dbReference type="OrthoDB" id="6564832at2"/>
<dbReference type="Pfam" id="PF00419">
    <property type="entry name" value="Fimbrial"/>
    <property type="match status" value="1"/>
</dbReference>
<evidence type="ECO:0000313" key="4">
    <source>
        <dbReference type="Proteomes" id="UP000321922"/>
    </source>
</evidence>
<dbReference type="PRINTS" id="PR01613">
    <property type="entry name" value="FIMBRIALPAPF"/>
</dbReference>
<dbReference type="EMBL" id="BJXJ01000006">
    <property type="protein sequence ID" value="GEM74781.1"/>
    <property type="molecule type" value="Genomic_DNA"/>
</dbReference>
<keyword evidence="4" id="KW-1185">Reference proteome</keyword>